<keyword evidence="2" id="KW-0489">Methyltransferase</keyword>
<dbReference type="RefSeq" id="WP_048860124.1">
    <property type="nucleotide sequence ID" value="NZ_BANB01000085.1"/>
</dbReference>
<feature type="domain" description="Methyltransferase type 11" evidence="1">
    <location>
        <begin position="92"/>
        <end position="163"/>
    </location>
</feature>
<dbReference type="AlphaFoldDB" id="A0A0D6P614"/>
<dbReference type="InterPro" id="IPR013216">
    <property type="entry name" value="Methyltransf_11"/>
</dbReference>
<dbReference type="GO" id="GO:0008757">
    <property type="term" value="F:S-adenosylmethionine-dependent methyltransferase activity"/>
    <property type="evidence" value="ECO:0007669"/>
    <property type="project" value="InterPro"/>
</dbReference>
<organism evidence="2 3">
    <name type="scientific">Acidisphaera rubrifaciens HS-AP3</name>
    <dbReference type="NCBI Taxonomy" id="1231350"/>
    <lineage>
        <taxon>Bacteria</taxon>
        <taxon>Pseudomonadati</taxon>
        <taxon>Pseudomonadota</taxon>
        <taxon>Alphaproteobacteria</taxon>
        <taxon>Acetobacterales</taxon>
        <taxon>Acetobacteraceae</taxon>
        <taxon>Acidisphaera</taxon>
    </lineage>
</organism>
<name>A0A0D6P614_9PROT</name>
<dbReference type="EMBL" id="BANB01000085">
    <property type="protein sequence ID" value="GAN76324.1"/>
    <property type="molecule type" value="Genomic_DNA"/>
</dbReference>
<keyword evidence="2" id="KW-0808">Transferase</keyword>
<reference evidence="2 3" key="1">
    <citation type="submission" date="2012-11" db="EMBL/GenBank/DDBJ databases">
        <title>Whole genome sequence of Acidisphaera rubrifaciens HS-AP3.</title>
        <authorList>
            <person name="Azuma Y."/>
            <person name="Higashiura N."/>
            <person name="Hirakawa H."/>
            <person name="Matsushita K."/>
        </authorList>
    </citation>
    <scope>NUCLEOTIDE SEQUENCE [LARGE SCALE GENOMIC DNA]</scope>
    <source>
        <strain evidence="2 3">HS-AP3</strain>
    </source>
</reference>
<dbReference type="Proteomes" id="UP000032680">
    <property type="component" value="Unassembled WGS sequence"/>
</dbReference>
<dbReference type="Pfam" id="PF08241">
    <property type="entry name" value="Methyltransf_11"/>
    <property type="match status" value="1"/>
</dbReference>
<dbReference type="OrthoDB" id="9791837at2"/>
<dbReference type="CDD" id="cd02440">
    <property type="entry name" value="AdoMet_MTases"/>
    <property type="match status" value="1"/>
</dbReference>
<dbReference type="Gene3D" id="3.40.50.150">
    <property type="entry name" value="Vaccinia Virus protein VP39"/>
    <property type="match status" value="1"/>
</dbReference>
<protein>
    <submittedName>
        <fullName evidence="2">Type 11 methyltransferase</fullName>
    </submittedName>
</protein>
<comment type="caution">
    <text evidence="2">The sequence shown here is derived from an EMBL/GenBank/DDBJ whole genome shotgun (WGS) entry which is preliminary data.</text>
</comment>
<gene>
    <name evidence="2" type="ORF">Asru_0085_11</name>
</gene>
<dbReference type="GO" id="GO:0032259">
    <property type="term" value="P:methylation"/>
    <property type="evidence" value="ECO:0007669"/>
    <property type="project" value="UniProtKB-KW"/>
</dbReference>
<dbReference type="SUPFAM" id="SSF53335">
    <property type="entry name" value="S-adenosyl-L-methionine-dependent methyltransferases"/>
    <property type="match status" value="1"/>
</dbReference>
<evidence type="ECO:0000259" key="1">
    <source>
        <dbReference type="Pfam" id="PF08241"/>
    </source>
</evidence>
<dbReference type="InterPro" id="IPR029063">
    <property type="entry name" value="SAM-dependent_MTases_sf"/>
</dbReference>
<sequence>MNPLAARWADTPGAARFAFGQTNRALRDRAAMATADALLAAAGLPGHPDRRKNWDTYLALFHAVTSVGPEEAVLDAGAERYSAFLPSLRAAGYTRLEGINLTFGAAETAGAITYRHGDVTATGFADASFAFIACLSVIEHGVDPPAFLAEASRLLVPGGTLFVSMDYWHDPVPTDGRVAYGVPVRLFTRGDLDAMIAAAAAVGLRLEQDHDFTCGERVIEWPAQDLRYTFANMLLRRAR</sequence>
<proteinExistence type="predicted"/>
<accession>A0A0D6P614</accession>
<evidence type="ECO:0000313" key="3">
    <source>
        <dbReference type="Proteomes" id="UP000032680"/>
    </source>
</evidence>
<evidence type="ECO:0000313" key="2">
    <source>
        <dbReference type="EMBL" id="GAN76324.1"/>
    </source>
</evidence>
<keyword evidence="3" id="KW-1185">Reference proteome</keyword>